<evidence type="ECO:0000313" key="2">
    <source>
        <dbReference type="EMBL" id="SDO31454.1"/>
    </source>
</evidence>
<evidence type="ECO:0000313" key="3">
    <source>
        <dbReference type="Proteomes" id="UP000199004"/>
    </source>
</evidence>
<protein>
    <submittedName>
        <fullName evidence="2">Uncharacterized protein</fullName>
    </submittedName>
</protein>
<accession>A0A1H0IJ21</accession>
<organism evidence="2 3">
    <name type="scientific">Nocardioides szechwanensis</name>
    <dbReference type="NCBI Taxonomy" id="1005944"/>
    <lineage>
        <taxon>Bacteria</taxon>
        <taxon>Bacillati</taxon>
        <taxon>Actinomycetota</taxon>
        <taxon>Actinomycetes</taxon>
        <taxon>Propionibacteriales</taxon>
        <taxon>Nocardioidaceae</taxon>
        <taxon>Nocardioides</taxon>
    </lineage>
</organism>
<proteinExistence type="predicted"/>
<dbReference type="STRING" id="1005944.SAMN05192576_3818"/>
<sequence length="81" mass="8327">MSIEGHNGRMSERPGPDRLSKPEIGKDAVQSTVEAAASTVGEVAGIITKAVQDVAGALGGFATELFEIKDASKKAAEEQGD</sequence>
<evidence type="ECO:0000256" key="1">
    <source>
        <dbReference type="SAM" id="MobiDB-lite"/>
    </source>
</evidence>
<gene>
    <name evidence="2" type="ORF">SAMN05192576_3818</name>
</gene>
<feature type="region of interest" description="Disordered" evidence="1">
    <location>
        <begin position="1"/>
        <end position="27"/>
    </location>
</feature>
<reference evidence="2 3" key="1">
    <citation type="submission" date="2016-10" db="EMBL/GenBank/DDBJ databases">
        <authorList>
            <person name="de Groot N.N."/>
        </authorList>
    </citation>
    <scope>NUCLEOTIDE SEQUENCE [LARGE SCALE GENOMIC DNA]</scope>
    <source>
        <strain evidence="2 3">CGMCC 1.11147</strain>
    </source>
</reference>
<name>A0A1H0IJ21_9ACTN</name>
<dbReference type="Proteomes" id="UP000199004">
    <property type="component" value="Unassembled WGS sequence"/>
</dbReference>
<feature type="compositionally biased region" description="Basic and acidic residues" evidence="1">
    <location>
        <begin position="1"/>
        <end position="26"/>
    </location>
</feature>
<keyword evidence="3" id="KW-1185">Reference proteome</keyword>
<dbReference type="EMBL" id="FNIC01000007">
    <property type="protein sequence ID" value="SDO31454.1"/>
    <property type="molecule type" value="Genomic_DNA"/>
</dbReference>
<dbReference type="AlphaFoldDB" id="A0A1H0IJ21"/>